<name>A0A423LW30_PSEFL</name>
<dbReference type="AlphaFoldDB" id="A0A423LW30"/>
<evidence type="ECO:0008006" key="3">
    <source>
        <dbReference type="Google" id="ProtNLM"/>
    </source>
</evidence>
<reference evidence="1 2" key="1">
    <citation type="submission" date="2016-10" db="EMBL/GenBank/DDBJ databases">
        <title>Comparative genome analysis of multiple Pseudomonas spp. focuses on biocontrol and plant growth promoting traits.</title>
        <authorList>
            <person name="Tao X.-Y."/>
            <person name="Taylor C.G."/>
        </authorList>
    </citation>
    <scope>NUCLEOTIDE SEQUENCE [LARGE SCALE GENOMIC DNA]</scope>
    <source>
        <strain evidence="1 2">24D3</strain>
    </source>
</reference>
<dbReference type="RefSeq" id="WP_123529244.1">
    <property type="nucleotide sequence ID" value="NZ_MOBU01000001.1"/>
</dbReference>
<comment type="caution">
    <text evidence="1">The sequence shown here is derived from an EMBL/GenBank/DDBJ whole genome shotgun (WGS) entry which is preliminary data.</text>
</comment>
<gene>
    <name evidence="1" type="ORF">BK671_01330</name>
</gene>
<accession>A0A423LW30</accession>
<protein>
    <recommendedName>
        <fullName evidence="3">ATP-grasp domain-containing protein</fullName>
    </recommendedName>
</protein>
<dbReference type="EMBL" id="MOBU01000001">
    <property type="protein sequence ID" value="RON72525.1"/>
    <property type="molecule type" value="Genomic_DNA"/>
</dbReference>
<evidence type="ECO:0000313" key="2">
    <source>
        <dbReference type="Proteomes" id="UP000285757"/>
    </source>
</evidence>
<dbReference type="SUPFAM" id="SSF56059">
    <property type="entry name" value="Glutathione synthetase ATP-binding domain-like"/>
    <property type="match status" value="1"/>
</dbReference>
<proteinExistence type="predicted"/>
<sequence length="413" mass="45104">MKNDTALWPLEMVEYGNREAMIGEPVIIGGPEISSADLMAASDVIGRVVSLLASLPSRTGQTLYDTACWLGFSPAEAEALTEGCNVLDPKPYARADVIRTESGIRLVEINVGAVVGGAIEGSLPWLAGLDQPQNPMRAWIDYLGQVVPRHGRGVLVYDGPDGSEWNAHIQIMAGKIAQILDMDIVAKCRPQLSWDGTALCDEKGRFDWLYPVYFPWQVTANPAYYAPIRAAISNRAVEVPVHPSTLLLASKKMLVLLWQCAENGLLSKEEVELVKSAVPFTCSLSTETIAYALDHQQSLVLKPSNGHCGIGVMVGSEVTLDVWRHELERAIKDSDDDYLLQERCEPILEKAITIDPAGLREEYWGRYIWGMFVGNGEFCGTPFMRSRSQEGSLVINCANGAACGPLSMASSKC</sequence>
<organism evidence="1 2">
    <name type="scientific">Pseudomonas fluorescens</name>
    <dbReference type="NCBI Taxonomy" id="294"/>
    <lineage>
        <taxon>Bacteria</taxon>
        <taxon>Pseudomonadati</taxon>
        <taxon>Pseudomonadota</taxon>
        <taxon>Gammaproteobacteria</taxon>
        <taxon>Pseudomonadales</taxon>
        <taxon>Pseudomonadaceae</taxon>
        <taxon>Pseudomonas</taxon>
    </lineage>
</organism>
<evidence type="ECO:0000313" key="1">
    <source>
        <dbReference type="EMBL" id="RON72525.1"/>
    </source>
</evidence>
<dbReference type="Proteomes" id="UP000285757">
    <property type="component" value="Unassembled WGS sequence"/>
</dbReference>